<evidence type="ECO:0000256" key="4">
    <source>
        <dbReference type="ARBA" id="ARBA00023065"/>
    </source>
</evidence>
<evidence type="ECO:0000313" key="7">
    <source>
        <dbReference type="EMBL" id="OGK43899.1"/>
    </source>
</evidence>
<evidence type="ECO:0000256" key="1">
    <source>
        <dbReference type="ARBA" id="ARBA00004370"/>
    </source>
</evidence>
<dbReference type="Proteomes" id="UP000178040">
    <property type="component" value="Unassembled WGS sequence"/>
</dbReference>
<sequence>MKIDKSIKESLKKYLAELLKKEKEKITLISAYPLDNTELSPLYEYIPDLKESQISFVIDKKILAGVVIKIGSKVIDLSLSDRLNQLRNKIYEIDR</sequence>
<keyword evidence="2" id="KW-0813">Transport</keyword>
<reference evidence="7 8" key="1">
    <citation type="journal article" date="2016" name="Nat. Commun.">
        <title>Thousands of microbial genomes shed light on interconnected biogeochemical processes in an aquifer system.</title>
        <authorList>
            <person name="Anantharaman K."/>
            <person name="Brown C.T."/>
            <person name="Hug L.A."/>
            <person name="Sharon I."/>
            <person name="Castelle C.J."/>
            <person name="Probst A.J."/>
            <person name="Thomas B.C."/>
            <person name="Singh A."/>
            <person name="Wilkins M.J."/>
            <person name="Karaoz U."/>
            <person name="Brodie E.L."/>
            <person name="Williams K.H."/>
            <person name="Hubbard S.S."/>
            <person name="Banfield J.F."/>
        </authorList>
    </citation>
    <scope>NUCLEOTIDE SEQUENCE [LARGE SCALE GENOMIC DNA]</scope>
</reference>
<gene>
    <name evidence="7" type="ORF">A3B40_03745</name>
</gene>
<proteinExistence type="predicted"/>
<keyword evidence="3" id="KW-0375">Hydrogen ion transport</keyword>
<keyword evidence="6" id="KW-0066">ATP synthesis</keyword>
<keyword evidence="5" id="KW-0472">Membrane</keyword>
<evidence type="ECO:0000256" key="5">
    <source>
        <dbReference type="ARBA" id="ARBA00023136"/>
    </source>
</evidence>
<evidence type="ECO:0000256" key="3">
    <source>
        <dbReference type="ARBA" id="ARBA00022781"/>
    </source>
</evidence>
<comment type="caution">
    <text evidence="7">The sequence shown here is derived from an EMBL/GenBank/DDBJ whole genome shotgun (WGS) entry which is preliminary data.</text>
</comment>
<evidence type="ECO:0000256" key="2">
    <source>
        <dbReference type="ARBA" id="ARBA00022448"/>
    </source>
</evidence>
<dbReference type="GO" id="GO:0046933">
    <property type="term" value="F:proton-transporting ATP synthase activity, rotational mechanism"/>
    <property type="evidence" value="ECO:0007669"/>
    <property type="project" value="InterPro"/>
</dbReference>
<dbReference type="EMBL" id="MGAI01000035">
    <property type="protein sequence ID" value="OGK43899.1"/>
    <property type="molecule type" value="Genomic_DNA"/>
</dbReference>
<comment type="subcellular location">
    <subcellularLocation>
        <location evidence="1">Membrane</location>
    </subcellularLocation>
</comment>
<evidence type="ECO:0000313" key="8">
    <source>
        <dbReference type="Proteomes" id="UP000178040"/>
    </source>
</evidence>
<dbReference type="GO" id="GO:0016020">
    <property type="term" value="C:membrane"/>
    <property type="evidence" value="ECO:0007669"/>
    <property type="project" value="UniProtKB-SubCell"/>
</dbReference>
<dbReference type="PRINTS" id="PR00125">
    <property type="entry name" value="ATPASEDELTA"/>
</dbReference>
<name>A0A1F7IKL4_9BACT</name>
<dbReference type="Pfam" id="PF00213">
    <property type="entry name" value="OSCP"/>
    <property type="match status" value="1"/>
</dbReference>
<protein>
    <submittedName>
        <fullName evidence="7">Uncharacterized protein</fullName>
    </submittedName>
</protein>
<evidence type="ECO:0000256" key="6">
    <source>
        <dbReference type="ARBA" id="ARBA00023310"/>
    </source>
</evidence>
<accession>A0A1F7IKL4</accession>
<dbReference type="AlphaFoldDB" id="A0A1F7IKL4"/>
<organism evidence="7 8">
    <name type="scientific">Candidatus Roizmanbacteria bacterium RIFCSPLOWO2_01_FULL_37_16</name>
    <dbReference type="NCBI Taxonomy" id="1802058"/>
    <lineage>
        <taxon>Bacteria</taxon>
        <taxon>Candidatus Roizmaniibacteriota</taxon>
    </lineage>
</organism>
<keyword evidence="4" id="KW-0406">Ion transport</keyword>
<dbReference type="InterPro" id="IPR000711">
    <property type="entry name" value="ATPase_OSCP/dsu"/>
</dbReference>